<dbReference type="AlphaFoldDB" id="A2C4G9"/>
<sequence>MKQPNQARIRQAWRKIVDGLMLEGKLKGHKFSDSKYILYSMRSTFIEDHLLKGTDIFLLARVSGHSVKTLMDTYERMDILERAKELTDIDYGKRKNVPQIINLFEE</sequence>
<dbReference type="InterPro" id="IPR011010">
    <property type="entry name" value="DNA_brk_join_enz"/>
</dbReference>
<evidence type="ECO:0000256" key="1">
    <source>
        <dbReference type="ARBA" id="ARBA00023172"/>
    </source>
</evidence>
<gene>
    <name evidence="2" type="ordered locus">NATL1_18231</name>
</gene>
<protein>
    <recommendedName>
        <fullName evidence="4">Phage integrase family</fullName>
    </recommendedName>
</protein>
<name>A2C4G9_PROM1</name>
<dbReference type="InterPro" id="IPR013762">
    <property type="entry name" value="Integrase-like_cat_sf"/>
</dbReference>
<dbReference type="SUPFAM" id="SSF56349">
    <property type="entry name" value="DNA breaking-rejoining enzymes"/>
    <property type="match status" value="1"/>
</dbReference>
<dbReference type="GO" id="GO:0015074">
    <property type="term" value="P:DNA integration"/>
    <property type="evidence" value="ECO:0007669"/>
    <property type="project" value="InterPro"/>
</dbReference>
<dbReference type="Proteomes" id="UP000002592">
    <property type="component" value="Chromosome"/>
</dbReference>
<dbReference type="GO" id="GO:0003677">
    <property type="term" value="F:DNA binding"/>
    <property type="evidence" value="ECO:0007669"/>
    <property type="project" value="InterPro"/>
</dbReference>
<dbReference type="KEGG" id="pme:NATL1_18231"/>
<dbReference type="HOGENOM" id="CLU_2220800_0_0_3"/>
<evidence type="ECO:0008006" key="4">
    <source>
        <dbReference type="Google" id="ProtNLM"/>
    </source>
</evidence>
<reference evidence="3" key="1">
    <citation type="journal article" date="2007" name="PLoS Genet.">
        <title>Patterns and implications of gene gain and loss in the evolution of Prochlorococcus.</title>
        <authorList>
            <person name="Kettler G.C."/>
            <person name="Martiny A.C."/>
            <person name="Huang K."/>
            <person name="Zucker J."/>
            <person name="Coleman M.L."/>
            <person name="Rodrigue S."/>
            <person name="Chen F."/>
            <person name="Lapidus A."/>
            <person name="Ferriera S."/>
            <person name="Johnson J."/>
            <person name="Steglich C."/>
            <person name="Church G.M."/>
            <person name="Richardson P."/>
            <person name="Chisholm S.W."/>
        </authorList>
    </citation>
    <scope>NUCLEOTIDE SEQUENCE [LARGE SCALE GENOMIC DNA]</scope>
    <source>
        <strain evidence="3">NATL1A</strain>
    </source>
</reference>
<dbReference type="EMBL" id="CP000553">
    <property type="protein sequence ID" value="ABM76379.1"/>
    <property type="molecule type" value="Genomic_DNA"/>
</dbReference>
<evidence type="ECO:0000313" key="2">
    <source>
        <dbReference type="EMBL" id="ABM76379.1"/>
    </source>
</evidence>
<dbReference type="RefSeq" id="WP_011824367.1">
    <property type="nucleotide sequence ID" value="NC_008819.1"/>
</dbReference>
<keyword evidence="1" id="KW-0233">DNA recombination</keyword>
<dbReference type="eggNOG" id="COG0582">
    <property type="taxonomic scope" value="Bacteria"/>
</dbReference>
<evidence type="ECO:0000313" key="3">
    <source>
        <dbReference type="Proteomes" id="UP000002592"/>
    </source>
</evidence>
<proteinExistence type="predicted"/>
<accession>A2C4G9</accession>
<dbReference type="Gene3D" id="1.10.443.10">
    <property type="entry name" value="Intergrase catalytic core"/>
    <property type="match status" value="1"/>
</dbReference>
<dbReference type="GO" id="GO:0006310">
    <property type="term" value="P:DNA recombination"/>
    <property type="evidence" value="ECO:0007669"/>
    <property type="project" value="UniProtKB-KW"/>
</dbReference>
<organism evidence="2 3">
    <name type="scientific">Prochlorococcus marinus (strain NATL1A)</name>
    <dbReference type="NCBI Taxonomy" id="167555"/>
    <lineage>
        <taxon>Bacteria</taxon>
        <taxon>Bacillati</taxon>
        <taxon>Cyanobacteriota</taxon>
        <taxon>Cyanophyceae</taxon>
        <taxon>Synechococcales</taxon>
        <taxon>Prochlorococcaceae</taxon>
        <taxon>Prochlorococcus</taxon>
    </lineage>
</organism>